<dbReference type="SUPFAM" id="SSF143100">
    <property type="entry name" value="TTHA1013/TTHA0281-like"/>
    <property type="match status" value="1"/>
</dbReference>
<dbReference type="EMBL" id="JH600068">
    <property type="protein sequence ID" value="EIG53008.1"/>
    <property type="molecule type" value="Genomic_DNA"/>
</dbReference>
<dbReference type="HOGENOM" id="CLU_134927_2_0_7"/>
<dbReference type="AlphaFoldDB" id="I2PZQ2"/>
<reference evidence="1" key="1">
    <citation type="submission" date="2011-11" db="EMBL/GenBank/DDBJ databases">
        <title>Improved High-Quality Draft sequence of Desulfovibrio sp. U5L.</title>
        <authorList>
            <consortium name="US DOE Joint Genome Institute"/>
            <person name="Lucas S."/>
            <person name="Han J."/>
            <person name="Lapidus A."/>
            <person name="Cheng J.-F."/>
            <person name="Goodwin L."/>
            <person name="Pitluck S."/>
            <person name="Peters L."/>
            <person name="Ovchinnikova G."/>
            <person name="Held B."/>
            <person name="Detter J.C."/>
            <person name="Han C."/>
            <person name="Tapia R."/>
            <person name="Land M."/>
            <person name="Hauser L."/>
            <person name="Kyrpides N."/>
            <person name="Ivanova N."/>
            <person name="Pagani I."/>
            <person name="Gabster J."/>
            <person name="Walker C."/>
            <person name="Stolyar S."/>
            <person name="Stahl D."/>
            <person name="Arkin A."/>
            <person name="Dehal P."/>
            <person name="Hazen T."/>
            <person name="Woyke T."/>
        </authorList>
    </citation>
    <scope>NUCLEOTIDE SEQUENCE [LARGE SCALE GENOMIC DNA]</scope>
    <source>
        <strain evidence="1">U5L</strain>
    </source>
</reference>
<evidence type="ECO:0000313" key="1">
    <source>
        <dbReference type="EMBL" id="EIG53008.1"/>
    </source>
</evidence>
<dbReference type="STRING" id="596152.DesU5LDRAFT_1313"/>
<accession>I2PZQ2</accession>
<dbReference type="OrthoDB" id="5297106at2"/>
<protein>
    <recommendedName>
        <fullName evidence="2">Protein encoded in hypervariable junctions of pilus gene clusters</fullName>
    </recommendedName>
</protein>
<proteinExistence type="predicted"/>
<sequence>METYACYLTYKGYCLECQDEGGLLHGRIAGIRDMVTFHGETPPELQRAFEEAVDDYLTVCGEACLEPDATAD</sequence>
<evidence type="ECO:0008006" key="2">
    <source>
        <dbReference type="Google" id="ProtNLM"/>
    </source>
</evidence>
<dbReference type="eggNOG" id="COG4226">
    <property type="taxonomic scope" value="Bacteria"/>
</dbReference>
<gene>
    <name evidence="1" type="ORF">DesU5LDRAFT_1313</name>
</gene>
<dbReference type="InterPro" id="IPR035069">
    <property type="entry name" value="TTHA1013/TTHA0281-like"/>
</dbReference>
<organism evidence="1">
    <name type="scientific">Desulfovibrio sp. U5L</name>
    <dbReference type="NCBI Taxonomy" id="596152"/>
    <lineage>
        <taxon>Bacteria</taxon>
        <taxon>Pseudomonadati</taxon>
        <taxon>Thermodesulfobacteriota</taxon>
        <taxon>Desulfovibrionia</taxon>
        <taxon>Desulfovibrionales</taxon>
        <taxon>Desulfovibrionaceae</taxon>
        <taxon>Desulfovibrio</taxon>
    </lineage>
</organism>
<name>I2PZQ2_9BACT</name>